<keyword evidence="3" id="KW-1185">Reference proteome</keyword>
<feature type="compositionally biased region" description="Basic residues" evidence="1">
    <location>
        <begin position="22"/>
        <end position="31"/>
    </location>
</feature>
<reference evidence="3" key="1">
    <citation type="submission" date="2019-04" db="EMBL/GenBank/DDBJ databases">
        <title>Friends and foes A comparative genomics studyof 23 Aspergillus species from section Flavi.</title>
        <authorList>
            <consortium name="DOE Joint Genome Institute"/>
            <person name="Kjaerbolling I."/>
            <person name="Vesth T."/>
            <person name="Frisvad J.C."/>
            <person name="Nybo J.L."/>
            <person name="Theobald S."/>
            <person name="Kildgaard S."/>
            <person name="Isbrandt T."/>
            <person name="Kuo A."/>
            <person name="Sato A."/>
            <person name="Lyhne E.K."/>
            <person name="Kogle M.E."/>
            <person name="Wiebenga A."/>
            <person name="Kun R.S."/>
            <person name="Lubbers R.J."/>
            <person name="Makela M.R."/>
            <person name="Barry K."/>
            <person name="Chovatia M."/>
            <person name="Clum A."/>
            <person name="Daum C."/>
            <person name="Haridas S."/>
            <person name="He G."/>
            <person name="LaButti K."/>
            <person name="Lipzen A."/>
            <person name="Mondo S."/>
            <person name="Riley R."/>
            <person name="Salamov A."/>
            <person name="Simmons B.A."/>
            <person name="Magnuson J.K."/>
            <person name="Henrissat B."/>
            <person name="Mortensen U.H."/>
            <person name="Larsen T.O."/>
            <person name="Devries R.P."/>
            <person name="Grigoriev I.V."/>
            <person name="Machida M."/>
            <person name="Baker S.E."/>
            <person name="Andersen M.R."/>
        </authorList>
    </citation>
    <scope>NUCLEOTIDE SEQUENCE [LARGE SCALE GENOMIC DNA]</scope>
    <source>
        <strain evidence="3">CBS 553.77</strain>
    </source>
</reference>
<feature type="region of interest" description="Disordered" evidence="1">
    <location>
        <begin position="58"/>
        <end position="114"/>
    </location>
</feature>
<sequence>MLICTPDSKHQAAARQPNAVRKLNHTRKKPSRPLATMATVSITSDLESYLASLRSYLARNRPASPGLEDRVDGQSRRSSNHHATQHSQPQVELSQGMKNSDSLGGTRAMMENRS</sequence>
<feature type="region of interest" description="Disordered" evidence="1">
    <location>
        <begin position="1"/>
        <end position="36"/>
    </location>
</feature>
<dbReference type="OrthoDB" id="4510666at2759"/>
<accession>A0A5N6Z2P4</accession>
<name>A0A5N6Z2P4_9EURO</name>
<organism evidence="2 3">
    <name type="scientific">Aspergillus coremiiformis</name>
    <dbReference type="NCBI Taxonomy" id="138285"/>
    <lineage>
        <taxon>Eukaryota</taxon>
        <taxon>Fungi</taxon>
        <taxon>Dikarya</taxon>
        <taxon>Ascomycota</taxon>
        <taxon>Pezizomycotina</taxon>
        <taxon>Eurotiomycetes</taxon>
        <taxon>Eurotiomycetidae</taxon>
        <taxon>Eurotiales</taxon>
        <taxon>Aspergillaceae</taxon>
        <taxon>Aspergillus</taxon>
        <taxon>Aspergillus subgen. Circumdati</taxon>
    </lineage>
</organism>
<proteinExistence type="predicted"/>
<evidence type="ECO:0000313" key="2">
    <source>
        <dbReference type="EMBL" id="KAE8351373.1"/>
    </source>
</evidence>
<feature type="compositionally biased region" description="Polar residues" evidence="1">
    <location>
        <begin position="85"/>
        <end position="103"/>
    </location>
</feature>
<dbReference type="AlphaFoldDB" id="A0A5N6Z2P4"/>
<dbReference type="Proteomes" id="UP000327118">
    <property type="component" value="Unassembled WGS sequence"/>
</dbReference>
<protein>
    <submittedName>
        <fullName evidence="2">Uncharacterized protein</fullName>
    </submittedName>
</protein>
<dbReference type="EMBL" id="ML739174">
    <property type="protein sequence ID" value="KAE8351373.1"/>
    <property type="molecule type" value="Genomic_DNA"/>
</dbReference>
<evidence type="ECO:0000313" key="3">
    <source>
        <dbReference type="Proteomes" id="UP000327118"/>
    </source>
</evidence>
<gene>
    <name evidence="2" type="ORF">BDV28DRAFT_137258</name>
</gene>
<evidence type="ECO:0000256" key="1">
    <source>
        <dbReference type="SAM" id="MobiDB-lite"/>
    </source>
</evidence>